<keyword evidence="1" id="KW-0472">Membrane</keyword>
<sequence length="150" mass="16115">MTYVCTVDSRLLLVCASRWCWVCSPPKGRDRADDAAASTDDRINTTQTRLLHAEWMCCATMLVSICAVVVVVAMARFDNPSVLGRCLFVSMAERASQPASQSERESDSAMHMSQDKTLDCLPGCLSACPPACVGMESSSSSFQACCVSVG</sequence>
<gene>
    <name evidence="2" type="ORF">VBRA1451_LOCUS9880</name>
</gene>
<evidence type="ECO:0000313" key="2">
    <source>
        <dbReference type="EMBL" id="CAD9054815.1"/>
    </source>
</evidence>
<accession>A0A7S1P247</accession>
<dbReference type="AlphaFoldDB" id="A0A7S1P247"/>
<evidence type="ECO:0000256" key="1">
    <source>
        <dbReference type="SAM" id="Phobius"/>
    </source>
</evidence>
<proteinExistence type="predicted"/>
<keyword evidence="1" id="KW-0812">Transmembrane</keyword>
<dbReference type="EMBL" id="HBGB01017032">
    <property type="protein sequence ID" value="CAD9054815.1"/>
    <property type="molecule type" value="Transcribed_RNA"/>
</dbReference>
<protein>
    <submittedName>
        <fullName evidence="2">Uncharacterized protein</fullName>
    </submittedName>
</protein>
<name>A0A7S1P247_9ALVE</name>
<feature type="transmembrane region" description="Helical" evidence="1">
    <location>
        <begin position="53"/>
        <end position="75"/>
    </location>
</feature>
<keyword evidence="1" id="KW-1133">Transmembrane helix</keyword>
<organism evidence="2">
    <name type="scientific">Vitrella brassicaformis</name>
    <dbReference type="NCBI Taxonomy" id="1169539"/>
    <lineage>
        <taxon>Eukaryota</taxon>
        <taxon>Sar</taxon>
        <taxon>Alveolata</taxon>
        <taxon>Colpodellida</taxon>
        <taxon>Vitrellaceae</taxon>
        <taxon>Vitrella</taxon>
    </lineage>
</organism>
<reference evidence="2" key="1">
    <citation type="submission" date="2021-01" db="EMBL/GenBank/DDBJ databases">
        <authorList>
            <person name="Corre E."/>
            <person name="Pelletier E."/>
            <person name="Niang G."/>
            <person name="Scheremetjew M."/>
            <person name="Finn R."/>
            <person name="Kale V."/>
            <person name="Holt S."/>
            <person name="Cochrane G."/>
            <person name="Meng A."/>
            <person name="Brown T."/>
            <person name="Cohen L."/>
        </authorList>
    </citation>
    <scope>NUCLEOTIDE SEQUENCE</scope>
    <source>
        <strain evidence="2">CCMP3346</strain>
    </source>
</reference>